<protein>
    <recommendedName>
        <fullName evidence="9">Multidrug-efflux transporter</fullName>
    </recommendedName>
</protein>
<feature type="transmembrane region" description="Helical" evidence="10">
    <location>
        <begin position="154"/>
        <end position="174"/>
    </location>
</feature>
<dbReference type="InterPro" id="IPR048279">
    <property type="entry name" value="MdtK-like"/>
</dbReference>
<dbReference type="PIRSF" id="PIRSF006603">
    <property type="entry name" value="DinF"/>
    <property type="match status" value="1"/>
</dbReference>
<feature type="transmembrane region" description="Helical" evidence="10">
    <location>
        <begin position="375"/>
        <end position="400"/>
    </location>
</feature>
<evidence type="ECO:0000313" key="11">
    <source>
        <dbReference type="EMBL" id="MFC3147411.1"/>
    </source>
</evidence>
<evidence type="ECO:0000256" key="4">
    <source>
        <dbReference type="ARBA" id="ARBA00022475"/>
    </source>
</evidence>
<keyword evidence="3" id="KW-0050">Antiport</keyword>
<evidence type="ECO:0000313" key="12">
    <source>
        <dbReference type="Proteomes" id="UP001595556"/>
    </source>
</evidence>
<dbReference type="NCBIfam" id="TIGR00797">
    <property type="entry name" value="matE"/>
    <property type="match status" value="1"/>
</dbReference>
<evidence type="ECO:0000256" key="2">
    <source>
        <dbReference type="ARBA" id="ARBA00022448"/>
    </source>
</evidence>
<dbReference type="RefSeq" id="WP_377302396.1">
    <property type="nucleotide sequence ID" value="NZ_CP180191.1"/>
</dbReference>
<proteinExistence type="predicted"/>
<dbReference type="InterPro" id="IPR002528">
    <property type="entry name" value="MATE_fam"/>
</dbReference>
<dbReference type="PANTHER" id="PTHR43298">
    <property type="entry name" value="MULTIDRUG RESISTANCE PROTEIN NORM-RELATED"/>
    <property type="match status" value="1"/>
</dbReference>
<evidence type="ECO:0000256" key="3">
    <source>
        <dbReference type="ARBA" id="ARBA00022449"/>
    </source>
</evidence>
<evidence type="ECO:0000256" key="9">
    <source>
        <dbReference type="ARBA" id="ARBA00031636"/>
    </source>
</evidence>
<feature type="transmembrane region" description="Helical" evidence="10">
    <location>
        <begin position="180"/>
        <end position="204"/>
    </location>
</feature>
<keyword evidence="2" id="KW-0813">Transport</keyword>
<dbReference type="Pfam" id="PF01554">
    <property type="entry name" value="MatE"/>
    <property type="match status" value="2"/>
</dbReference>
<keyword evidence="6 10" id="KW-1133">Transmembrane helix</keyword>
<evidence type="ECO:0000256" key="8">
    <source>
        <dbReference type="ARBA" id="ARBA00023136"/>
    </source>
</evidence>
<sequence>MKDIFKLAWPMLIAQLAVMANALIDTVMVGRTSAVDLASVSLAASIYATVFVSLMGVCMALQPVAAQHFGAKRFTELGEDTVQACWLALGLALVGGVILAFPAPWLAWAIPSAEVAAEASKYLTIIAWALPAALLLRVGVSLNSAIGRPRVTMYLNLGGVAMKIPLNTLFIWGAGPIPAMGAAGCAAATLTVAWVNIFILAVLLRRDPAYALFRFHWVRPAWTRMRTLLALGIPNGAAVAIEVSSFTLIAVLVARMGAEVAGAHQILANLAALAFMVPLALSNASAVLVGQSLGAHDYARALRHSRQGLALCLGSALAVGAAFVVAGPWIARGYTNQAGVASLALALMPILAWFHCFDAAQGCLSGLLRAYKRPAVATAATVIYAASLWGLGLTGGFWLAYHAPRASGAVGWGLSGFWIAAAVGVMVAAAGLALLLRWVEQRELKPHLLASGASGCGT</sequence>
<comment type="subcellular location">
    <subcellularLocation>
        <location evidence="1">Cell inner membrane</location>
        <topology evidence="1">Multi-pass membrane protein</topology>
    </subcellularLocation>
</comment>
<reference evidence="12" key="1">
    <citation type="journal article" date="2019" name="Int. J. Syst. Evol. Microbiol.">
        <title>The Global Catalogue of Microorganisms (GCM) 10K type strain sequencing project: providing services to taxonomists for standard genome sequencing and annotation.</title>
        <authorList>
            <consortium name="The Broad Institute Genomics Platform"/>
            <consortium name="The Broad Institute Genome Sequencing Center for Infectious Disease"/>
            <person name="Wu L."/>
            <person name="Ma J."/>
        </authorList>
    </citation>
    <scope>NUCLEOTIDE SEQUENCE [LARGE SCALE GENOMIC DNA]</scope>
    <source>
        <strain evidence="12">KCTC 52168</strain>
    </source>
</reference>
<feature type="transmembrane region" description="Helical" evidence="10">
    <location>
        <begin position="309"/>
        <end position="331"/>
    </location>
</feature>
<feature type="transmembrane region" description="Helical" evidence="10">
    <location>
        <begin position="228"/>
        <end position="254"/>
    </location>
</feature>
<feature type="transmembrane region" description="Helical" evidence="10">
    <location>
        <begin position="46"/>
        <end position="65"/>
    </location>
</feature>
<evidence type="ECO:0000256" key="1">
    <source>
        <dbReference type="ARBA" id="ARBA00004429"/>
    </source>
</evidence>
<dbReference type="PANTHER" id="PTHR43298:SF2">
    <property type="entry name" value="FMN_FAD EXPORTER YEEO-RELATED"/>
    <property type="match status" value="1"/>
</dbReference>
<keyword evidence="4" id="KW-1003">Cell membrane</keyword>
<keyword evidence="7" id="KW-0406">Ion transport</keyword>
<accession>A0ABV7H480</accession>
<gene>
    <name evidence="11" type="ORF">ACFOEN_07140</name>
</gene>
<comment type="caution">
    <text evidence="11">The sequence shown here is derived from an EMBL/GenBank/DDBJ whole genome shotgun (WGS) entry which is preliminary data.</text>
</comment>
<evidence type="ECO:0000256" key="6">
    <source>
        <dbReference type="ARBA" id="ARBA00022989"/>
    </source>
</evidence>
<evidence type="ECO:0000256" key="10">
    <source>
        <dbReference type="SAM" id="Phobius"/>
    </source>
</evidence>
<dbReference type="EMBL" id="JBHRTI010000003">
    <property type="protein sequence ID" value="MFC3147411.1"/>
    <property type="molecule type" value="Genomic_DNA"/>
</dbReference>
<dbReference type="Proteomes" id="UP001595556">
    <property type="component" value="Unassembled WGS sequence"/>
</dbReference>
<keyword evidence="5 10" id="KW-0812">Transmembrane</keyword>
<dbReference type="InterPro" id="IPR050222">
    <property type="entry name" value="MATE_MdtK"/>
</dbReference>
<feature type="transmembrane region" description="Helical" evidence="10">
    <location>
        <begin position="412"/>
        <end position="436"/>
    </location>
</feature>
<keyword evidence="8 10" id="KW-0472">Membrane</keyword>
<name>A0ABV7H480_9BURK</name>
<feature type="transmembrane region" description="Helical" evidence="10">
    <location>
        <begin position="86"/>
        <end position="110"/>
    </location>
</feature>
<organism evidence="11 12">
    <name type="scientific">Piscinibacterium candidicorallinum</name>
    <dbReference type="NCBI Taxonomy" id="1793872"/>
    <lineage>
        <taxon>Bacteria</taxon>
        <taxon>Pseudomonadati</taxon>
        <taxon>Pseudomonadota</taxon>
        <taxon>Betaproteobacteria</taxon>
        <taxon>Burkholderiales</taxon>
        <taxon>Piscinibacterium</taxon>
    </lineage>
</organism>
<keyword evidence="12" id="KW-1185">Reference proteome</keyword>
<evidence type="ECO:0000256" key="5">
    <source>
        <dbReference type="ARBA" id="ARBA00022692"/>
    </source>
</evidence>
<feature type="transmembrane region" description="Helical" evidence="10">
    <location>
        <begin position="266"/>
        <end position="289"/>
    </location>
</feature>
<feature type="transmembrane region" description="Helical" evidence="10">
    <location>
        <begin position="122"/>
        <end position="142"/>
    </location>
</feature>
<evidence type="ECO:0000256" key="7">
    <source>
        <dbReference type="ARBA" id="ARBA00023065"/>
    </source>
</evidence>